<keyword evidence="4" id="KW-0249">Electron transport</keyword>
<comment type="caution">
    <text evidence="6">The sequence shown here is derived from an EMBL/GenBank/DDBJ whole genome shotgun (WGS) entry which is preliminary data.</text>
</comment>
<keyword evidence="3" id="KW-0813">Transport</keyword>
<dbReference type="Pfam" id="PF01012">
    <property type="entry name" value="ETF"/>
    <property type="match status" value="1"/>
</dbReference>
<evidence type="ECO:0000256" key="1">
    <source>
        <dbReference type="ARBA" id="ARBA00007557"/>
    </source>
</evidence>
<dbReference type="SUPFAM" id="SSF52402">
    <property type="entry name" value="Adenine nucleotide alpha hydrolases-like"/>
    <property type="match status" value="1"/>
</dbReference>
<feature type="domain" description="Electron transfer flavoprotein alpha/beta-subunit N-terminal" evidence="5">
    <location>
        <begin position="24"/>
        <end position="213"/>
    </location>
</feature>
<evidence type="ECO:0000313" key="6">
    <source>
        <dbReference type="EMBL" id="MBC8176527.1"/>
    </source>
</evidence>
<protein>
    <recommendedName>
        <fullName evidence="2">Electron transfer flavoprotein subunit beta</fullName>
    </recommendedName>
</protein>
<dbReference type="CDD" id="cd01714">
    <property type="entry name" value="ETF_beta"/>
    <property type="match status" value="1"/>
</dbReference>
<evidence type="ECO:0000256" key="3">
    <source>
        <dbReference type="ARBA" id="ARBA00022448"/>
    </source>
</evidence>
<comment type="similarity">
    <text evidence="1">Belongs to the ETF beta-subunit/FixA family.</text>
</comment>
<dbReference type="InterPro" id="IPR014729">
    <property type="entry name" value="Rossmann-like_a/b/a_fold"/>
</dbReference>
<gene>
    <name evidence="6" type="ORF">H8E19_03905</name>
</gene>
<dbReference type="GO" id="GO:0009055">
    <property type="term" value="F:electron transfer activity"/>
    <property type="evidence" value="ECO:0007669"/>
    <property type="project" value="InterPro"/>
</dbReference>
<name>A0A8J6T3S4_9DELT</name>
<reference evidence="6 7" key="1">
    <citation type="submission" date="2020-08" db="EMBL/GenBank/DDBJ databases">
        <title>Bridging the membrane lipid divide: bacteria of the FCB group superphylum have the potential to synthesize archaeal ether lipids.</title>
        <authorList>
            <person name="Villanueva L."/>
            <person name="Von Meijenfeldt F.A.B."/>
            <person name="Westbye A.B."/>
            <person name="Yadav S."/>
            <person name="Hopmans E.C."/>
            <person name="Dutilh B.E."/>
            <person name="Sinninghe Damste J.S."/>
        </authorList>
    </citation>
    <scope>NUCLEOTIDE SEQUENCE [LARGE SCALE GENOMIC DNA]</scope>
    <source>
        <strain evidence="6">NIOZ-UU27</strain>
    </source>
</reference>
<dbReference type="InterPro" id="IPR014730">
    <property type="entry name" value="ETF_a/b_N"/>
</dbReference>
<dbReference type="Proteomes" id="UP000650524">
    <property type="component" value="Unassembled WGS sequence"/>
</dbReference>
<dbReference type="PANTHER" id="PTHR21294:SF8">
    <property type="entry name" value="ELECTRON TRANSFER FLAVOPROTEIN SUBUNIT BETA"/>
    <property type="match status" value="1"/>
</dbReference>
<organism evidence="6 7">
    <name type="scientific">Candidatus Desulfacyla euxinica</name>
    <dbReference type="NCBI Taxonomy" id="2841693"/>
    <lineage>
        <taxon>Bacteria</taxon>
        <taxon>Deltaproteobacteria</taxon>
        <taxon>Candidatus Desulfacyla</taxon>
    </lineage>
</organism>
<accession>A0A8J6T3S4</accession>
<dbReference type="PIRSF" id="PIRSF000090">
    <property type="entry name" value="Beta-ETF"/>
    <property type="match status" value="1"/>
</dbReference>
<evidence type="ECO:0000259" key="5">
    <source>
        <dbReference type="SMART" id="SM00893"/>
    </source>
</evidence>
<dbReference type="SMART" id="SM00893">
    <property type="entry name" value="ETF"/>
    <property type="match status" value="1"/>
</dbReference>
<dbReference type="InterPro" id="IPR033948">
    <property type="entry name" value="ETF_beta_N"/>
</dbReference>
<dbReference type="InterPro" id="IPR012255">
    <property type="entry name" value="ETF_b"/>
</dbReference>
<proteinExistence type="inferred from homology"/>
<evidence type="ECO:0000313" key="7">
    <source>
        <dbReference type="Proteomes" id="UP000650524"/>
    </source>
</evidence>
<evidence type="ECO:0000256" key="4">
    <source>
        <dbReference type="ARBA" id="ARBA00022982"/>
    </source>
</evidence>
<dbReference type="AlphaFoldDB" id="A0A8J6T3S4"/>
<dbReference type="EMBL" id="JACNJD010000142">
    <property type="protein sequence ID" value="MBC8176527.1"/>
    <property type="molecule type" value="Genomic_DNA"/>
</dbReference>
<evidence type="ECO:0000256" key="2">
    <source>
        <dbReference type="ARBA" id="ARBA00016797"/>
    </source>
</evidence>
<dbReference type="PANTHER" id="PTHR21294">
    <property type="entry name" value="ELECTRON TRANSFER FLAVOPROTEIN BETA-SUBUNIT"/>
    <property type="match status" value="1"/>
</dbReference>
<sequence>MNIIVCIKRVPLTQEVDLEIDELRKGVKKDALAYVINDWDNYAIEEAVLLQEKFGGTVTAITIGDEDDEEILRRALAMGADKSIRIEAGERELDGFTISKILAKTIRDLDYDLIMTGVQADDDNAAMVGIMLAEELGLSHAAVVTGMEPEGNAATIRVELEGGMDEISKIKLPSLLTIQTGINDPRYVSIMGIRKARKKELVVINVEDLGLSEDDLAQRTMIEEVFLPPETEGAEMIEGDPSSVAGQIIQIMKEKGVSI</sequence>
<dbReference type="Gene3D" id="3.40.50.620">
    <property type="entry name" value="HUPs"/>
    <property type="match status" value="1"/>
</dbReference>